<name>A0ABV9ZVT5_9ACTN</name>
<keyword evidence="2" id="KW-1185">Reference proteome</keyword>
<sequence>MRARELELATAVSCHPFWSTLEHGQLVSARMALKHAHEQEYPDGGAPAAAA</sequence>
<dbReference type="RefSeq" id="WP_382038574.1">
    <property type="nucleotide sequence ID" value="NZ_JBHSKJ010000004.1"/>
</dbReference>
<reference evidence="2" key="1">
    <citation type="journal article" date="2019" name="Int. J. Syst. Evol. Microbiol.">
        <title>The Global Catalogue of Microorganisms (GCM) 10K type strain sequencing project: providing services to taxonomists for standard genome sequencing and annotation.</title>
        <authorList>
            <consortium name="The Broad Institute Genomics Platform"/>
            <consortium name="The Broad Institute Genome Sequencing Center for Infectious Disease"/>
            <person name="Wu L."/>
            <person name="Ma J."/>
        </authorList>
    </citation>
    <scope>NUCLEOTIDE SEQUENCE [LARGE SCALE GENOMIC DNA]</scope>
    <source>
        <strain evidence="2">CGMCC 4.1641</strain>
    </source>
</reference>
<comment type="caution">
    <text evidence="1">The sequence shown here is derived from an EMBL/GenBank/DDBJ whole genome shotgun (WGS) entry which is preliminary data.</text>
</comment>
<protein>
    <submittedName>
        <fullName evidence="1">Uncharacterized protein</fullName>
    </submittedName>
</protein>
<proteinExistence type="predicted"/>
<evidence type="ECO:0000313" key="1">
    <source>
        <dbReference type="EMBL" id="MFC5144609.1"/>
    </source>
</evidence>
<dbReference type="Proteomes" id="UP001596222">
    <property type="component" value="Unassembled WGS sequence"/>
</dbReference>
<accession>A0ABV9ZVT5</accession>
<organism evidence="1 2">
    <name type="scientific">Streptomyces aureoversilis</name>
    <dbReference type="NCBI Taxonomy" id="67277"/>
    <lineage>
        <taxon>Bacteria</taxon>
        <taxon>Bacillati</taxon>
        <taxon>Actinomycetota</taxon>
        <taxon>Actinomycetes</taxon>
        <taxon>Kitasatosporales</taxon>
        <taxon>Streptomycetaceae</taxon>
        <taxon>Streptomyces</taxon>
    </lineage>
</organism>
<dbReference type="EMBL" id="JBHSKJ010000004">
    <property type="protein sequence ID" value="MFC5144609.1"/>
    <property type="molecule type" value="Genomic_DNA"/>
</dbReference>
<evidence type="ECO:0000313" key="2">
    <source>
        <dbReference type="Proteomes" id="UP001596222"/>
    </source>
</evidence>
<gene>
    <name evidence="1" type="ORF">ACFPP6_07950</name>
</gene>